<evidence type="ECO:0000256" key="1">
    <source>
        <dbReference type="SAM" id="MobiDB-lite"/>
    </source>
</evidence>
<gene>
    <name evidence="3" type="ORF">A3D34_03885</name>
</gene>
<protein>
    <submittedName>
        <fullName evidence="3">Uncharacterized protein</fullName>
    </submittedName>
</protein>
<dbReference type="Proteomes" id="UP000179183">
    <property type="component" value="Unassembled WGS sequence"/>
</dbReference>
<sequence>MNKKYIVSLVFAGVVTLAGSVGAVANIEGSNYDSVKSEETSVESNTEVQVKTDTDNTATTNTGTKTDSENGSSERVLPTVNKVELEGNLEVDSERVLPTVNKKTVAKVSVMGWDAVKKEQVEAKVQAELEANPEIKSVEVTENKVEINYSAPAKFFGLFPVNFNLNVLADAEGKVKVKFPWYRFLLKTEFSNSAGVLNAVFQNNQTNLEFLKAKASEDRQVEIFIQISNSLKVMHEMSKSIISKISA</sequence>
<feature type="region of interest" description="Disordered" evidence="1">
    <location>
        <begin position="36"/>
        <end position="74"/>
    </location>
</feature>
<dbReference type="AlphaFoldDB" id="A0A1G2HTG7"/>
<evidence type="ECO:0000256" key="2">
    <source>
        <dbReference type="SAM" id="SignalP"/>
    </source>
</evidence>
<feature type="compositionally biased region" description="Low complexity" evidence="1">
    <location>
        <begin position="42"/>
        <end position="65"/>
    </location>
</feature>
<keyword evidence="2" id="KW-0732">Signal</keyword>
<feature type="signal peptide" evidence="2">
    <location>
        <begin position="1"/>
        <end position="23"/>
    </location>
</feature>
<dbReference type="EMBL" id="MHOQ01000043">
    <property type="protein sequence ID" value="OGZ65531.1"/>
    <property type="molecule type" value="Genomic_DNA"/>
</dbReference>
<comment type="caution">
    <text evidence="3">The sequence shown here is derived from an EMBL/GenBank/DDBJ whole genome shotgun (WGS) entry which is preliminary data.</text>
</comment>
<feature type="chain" id="PRO_5009583176" evidence="2">
    <location>
        <begin position="24"/>
        <end position="247"/>
    </location>
</feature>
<evidence type="ECO:0000313" key="4">
    <source>
        <dbReference type="Proteomes" id="UP000179183"/>
    </source>
</evidence>
<accession>A0A1G2HTG7</accession>
<name>A0A1G2HTG7_9BACT</name>
<proteinExistence type="predicted"/>
<organism evidence="3 4">
    <name type="scientific">Candidatus Staskawiczbacteria bacterium RIFCSPHIGHO2_02_FULL_33_16</name>
    <dbReference type="NCBI Taxonomy" id="1802204"/>
    <lineage>
        <taxon>Bacteria</taxon>
        <taxon>Candidatus Staskawicziibacteriota</taxon>
    </lineage>
</organism>
<evidence type="ECO:0000313" key="3">
    <source>
        <dbReference type="EMBL" id="OGZ65531.1"/>
    </source>
</evidence>
<reference evidence="3 4" key="1">
    <citation type="journal article" date="2016" name="Nat. Commun.">
        <title>Thousands of microbial genomes shed light on interconnected biogeochemical processes in an aquifer system.</title>
        <authorList>
            <person name="Anantharaman K."/>
            <person name="Brown C.T."/>
            <person name="Hug L.A."/>
            <person name="Sharon I."/>
            <person name="Castelle C.J."/>
            <person name="Probst A.J."/>
            <person name="Thomas B.C."/>
            <person name="Singh A."/>
            <person name="Wilkins M.J."/>
            <person name="Karaoz U."/>
            <person name="Brodie E.L."/>
            <person name="Williams K.H."/>
            <person name="Hubbard S.S."/>
            <person name="Banfield J.F."/>
        </authorList>
    </citation>
    <scope>NUCLEOTIDE SEQUENCE [LARGE SCALE GENOMIC DNA]</scope>
</reference>